<evidence type="ECO:0000313" key="1">
    <source>
        <dbReference type="EMBL" id="PWN50895.1"/>
    </source>
</evidence>
<gene>
    <name evidence="1" type="ORF">IE53DRAFT_74856</name>
</gene>
<evidence type="ECO:0000313" key="2">
    <source>
        <dbReference type="Proteomes" id="UP000245626"/>
    </source>
</evidence>
<name>A0ACD0NYT2_9BASI</name>
<protein>
    <submittedName>
        <fullName evidence="1">Uncharacterized protein</fullName>
    </submittedName>
</protein>
<proteinExistence type="predicted"/>
<accession>A0ACD0NYT2</accession>
<dbReference type="EMBL" id="KZ819888">
    <property type="protein sequence ID" value="PWN50895.1"/>
    <property type="molecule type" value="Genomic_DNA"/>
</dbReference>
<reference evidence="1 2" key="1">
    <citation type="journal article" date="2018" name="Mol. Biol. Evol.">
        <title>Broad Genomic Sampling Reveals a Smut Pathogenic Ancestry of the Fungal Clade Ustilaginomycotina.</title>
        <authorList>
            <person name="Kijpornyongpan T."/>
            <person name="Mondo S.J."/>
            <person name="Barry K."/>
            <person name="Sandor L."/>
            <person name="Lee J."/>
            <person name="Lipzen A."/>
            <person name="Pangilinan J."/>
            <person name="LaButti K."/>
            <person name="Hainaut M."/>
            <person name="Henrissat B."/>
            <person name="Grigoriev I.V."/>
            <person name="Spatafora J.W."/>
            <person name="Aime M.C."/>
        </authorList>
    </citation>
    <scope>NUCLEOTIDE SEQUENCE [LARGE SCALE GENOMIC DNA]</scope>
    <source>
        <strain evidence="1 2">SA 807</strain>
    </source>
</reference>
<keyword evidence="2" id="KW-1185">Reference proteome</keyword>
<sequence length="153" mass="18293">MVPRLEVLLYFPLYGLSLCYQPQPEMNRDQMSVDVRGSISPALIWSIVLSLSDPLLEIRSFFFSFFLLSFPFFLFCFCFCVFWKPCLDLPERKGWAWERKIRMSGSEQRSWRENRKKRKERKVAVIFRGSKRLRIGEYTPKAVQKETPRFTSE</sequence>
<organism evidence="1 2">
    <name type="scientific">Violaceomyces palustris</name>
    <dbReference type="NCBI Taxonomy" id="1673888"/>
    <lineage>
        <taxon>Eukaryota</taxon>
        <taxon>Fungi</taxon>
        <taxon>Dikarya</taxon>
        <taxon>Basidiomycota</taxon>
        <taxon>Ustilaginomycotina</taxon>
        <taxon>Ustilaginomycetes</taxon>
        <taxon>Violaceomycetales</taxon>
        <taxon>Violaceomycetaceae</taxon>
        <taxon>Violaceomyces</taxon>
    </lineage>
</organism>
<dbReference type="Proteomes" id="UP000245626">
    <property type="component" value="Unassembled WGS sequence"/>
</dbReference>